<keyword evidence="1" id="KW-1133">Transmembrane helix</keyword>
<feature type="transmembrane region" description="Helical" evidence="1">
    <location>
        <begin position="21"/>
        <end position="45"/>
    </location>
</feature>
<keyword evidence="1" id="KW-0472">Membrane</keyword>
<dbReference type="InParanoid" id="A0A0J6ZMN9"/>
<comment type="caution">
    <text evidence="2">The sequence shown here is derived from an EMBL/GenBank/DDBJ whole genome shotgun (WGS) entry which is preliminary data.</text>
</comment>
<gene>
    <name evidence="2" type="ORF">AB840_09625</name>
</gene>
<evidence type="ECO:0008006" key="4">
    <source>
        <dbReference type="Google" id="ProtNLM"/>
    </source>
</evidence>
<feature type="transmembrane region" description="Helical" evidence="1">
    <location>
        <begin position="57"/>
        <end position="76"/>
    </location>
</feature>
<keyword evidence="1" id="KW-0812">Transmembrane</keyword>
<accession>A0A0J6ZMN9</accession>
<dbReference type="AlphaFoldDB" id="A0A0J6ZMN9"/>
<protein>
    <recommendedName>
        <fullName evidence="4">ATPase F0F1</fullName>
    </recommendedName>
</protein>
<dbReference type="EMBL" id="LEKT01000031">
    <property type="protein sequence ID" value="KMO86166.1"/>
    <property type="molecule type" value="Genomic_DNA"/>
</dbReference>
<dbReference type="STRING" id="39029.BSR42_10840"/>
<keyword evidence="3" id="KW-1185">Reference proteome</keyword>
<dbReference type="RefSeq" id="WP_048514630.1">
    <property type="nucleotide sequence ID" value="NZ_FUXD01000002.1"/>
</dbReference>
<evidence type="ECO:0000313" key="3">
    <source>
        <dbReference type="Proteomes" id="UP000036503"/>
    </source>
</evidence>
<dbReference type="InterPro" id="IPR032820">
    <property type="entry name" value="ATPase_put"/>
</dbReference>
<evidence type="ECO:0000256" key="1">
    <source>
        <dbReference type="SAM" id="Phobius"/>
    </source>
</evidence>
<dbReference type="OrthoDB" id="1629807at2"/>
<organism evidence="2 3">
    <name type="scientific">Megasphaera cerevisiae DSM 20462</name>
    <dbReference type="NCBI Taxonomy" id="1122219"/>
    <lineage>
        <taxon>Bacteria</taxon>
        <taxon>Bacillati</taxon>
        <taxon>Bacillota</taxon>
        <taxon>Negativicutes</taxon>
        <taxon>Veillonellales</taxon>
        <taxon>Veillonellaceae</taxon>
        <taxon>Megasphaera</taxon>
    </lineage>
</organism>
<name>A0A0J6ZMN9_9FIRM</name>
<dbReference type="PATRIC" id="fig|1122219.3.peg.1744"/>
<proteinExistence type="predicted"/>
<sequence>MKNEKKQDTESQDDKLNRMELIDIVVVAGSLGLTLFVCICTGVFIGRFIDVHLATSPWGIIVFSLLGTVTGFWSLYKKTVSYMNKDIKPPGKNRSN</sequence>
<dbReference type="Pfam" id="PF09527">
    <property type="entry name" value="ATPase_gene1"/>
    <property type="match status" value="1"/>
</dbReference>
<dbReference type="Proteomes" id="UP000036503">
    <property type="component" value="Unassembled WGS sequence"/>
</dbReference>
<reference evidence="2 3" key="1">
    <citation type="submission" date="2015-06" db="EMBL/GenBank/DDBJ databases">
        <title>Draft genome sequence of beer spoilage bacterium Megasphaera cerevisiae type strain 20462.</title>
        <authorList>
            <person name="Kutumbaka K."/>
            <person name="Pasmowitz J."/>
            <person name="Mategko J."/>
            <person name="Reyes D."/>
            <person name="Friedrich A."/>
            <person name="Han S."/>
            <person name="Martens-Habbena W."/>
            <person name="Neal-McKinney J."/>
            <person name="Janagama H.K."/>
            <person name="Nadala C."/>
            <person name="Samadpour M."/>
        </authorList>
    </citation>
    <scope>NUCLEOTIDE SEQUENCE [LARGE SCALE GENOMIC DNA]</scope>
    <source>
        <strain evidence="2 3">DSM 20462</strain>
    </source>
</reference>
<evidence type="ECO:0000313" key="2">
    <source>
        <dbReference type="EMBL" id="KMO86166.1"/>
    </source>
</evidence>